<protein>
    <recommendedName>
        <fullName evidence="2">DUF4394 domain-containing protein</fullName>
    </recommendedName>
</protein>
<evidence type="ECO:0000313" key="3">
    <source>
        <dbReference type="EMBL" id="SDI21461.1"/>
    </source>
</evidence>
<dbReference type="OrthoDB" id="531718at2"/>
<evidence type="ECO:0000313" key="4">
    <source>
        <dbReference type="Proteomes" id="UP000199093"/>
    </source>
</evidence>
<sequence>MTFRMTHAAALIALTAATPALAQDQAAAMGFALAEDGMTLVVMPDAADPATVETHELDTMLHAIAWRPVTGELLGLGAGTIYGIDPATGALTDLEASFMEDATIAEGAKVAFDFNNAIDAVRAVSSAGDNLVYFPAGFGDGDERAGSVRRFTDAYYAEGDAHAGTEPMIFANAYTNAISGAKAGSTAQFALDAETDALVSLANNDGTLMTIGKVTVDGAEVDLSAWGGMDILSPEEGTDMAWAILQMEGADTAGLYEIDLATGAATMQADLGMGGFTGFAVAPAM</sequence>
<evidence type="ECO:0000256" key="1">
    <source>
        <dbReference type="SAM" id="SignalP"/>
    </source>
</evidence>
<keyword evidence="4" id="KW-1185">Reference proteome</keyword>
<dbReference type="Proteomes" id="UP000199093">
    <property type="component" value="Unassembled WGS sequence"/>
</dbReference>
<keyword evidence="1" id="KW-0732">Signal</keyword>
<feature type="signal peptide" evidence="1">
    <location>
        <begin position="1"/>
        <end position="22"/>
    </location>
</feature>
<dbReference type="Pfam" id="PF14339">
    <property type="entry name" value="DUF4394"/>
    <property type="match status" value="1"/>
</dbReference>
<proteinExistence type="predicted"/>
<evidence type="ECO:0000259" key="2">
    <source>
        <dbReference type="Pfam" id="PF14339"/>
    </source>
</evidence>
<gene>
    <name evidence="3" type="ORF">SAMN04487993_100270</name>
</gene>
<name>A0A1G8IRH3_9RHOB</name>
<reference evidence="3 4" key="1">
    <citation type="submission" date="2016-10" db="EMBL/GenBank/DDBJ databases">
        <authorList>
            <person name="de Groot N.N."/>
        </authorList>
    </citation>
    <scope>NUCLEOTIDE SEQUENCE [LARGE SCALE GENOMIC DNA]</scope>
    <source>
        <strain evidence="3 4">DSM 26424</strain>
    </source>
</reference>
<accession>A0A1G8IRH3</accession>
<feature type="domain" description="DUF4394" evidence="2">
    <location>
        <begin position="53"/>
        <end position="278"/>
    </location>
</feature>
<dbReference type="EMBL" id="FNEJ01000002">
    <property type="protein sequence ID" value="SDI21461.1"/>
    <property type="molecule type" value="Genomic_DNA"/>
</dbReference>
<dbReference type="STRING" id="555512.SAMN04487993_100270"/>
<dbReference type="InterPro" id="IPR025507">
    <property type="entry name" value="DUF4394"/>
</dbReference>
<dbReference type="AlphaFoldDB" id="A0A1G8IRH3"/>
<feature type="chain" id="PRO_5011787205" description="DUF4394 domain-containing protein" evidence="1">
    <location>
        <begin position="23"/>
        <end position="285"/>
    </location>
</feature>
<organism evidence="3 4">
    <name type="scientific">Salipiger marinus</name>
    <dbReference type="NCBI Taxonomy" id="555512"/>
    <lineage>
        <taxon>Bacteria</taxon>
        <taxon>Pseudomonadati</taxon>
        <taxon>Pseudomonadota</taxon>
        <taxon>Alphaproteobacteria</taxon>
        <taxon>Rhodobacterales</taxon>
        <taxon>Roseobacteraceae</taxon>
        <taxon>Salipiger</taxon>
    </lineage>
</organism>